<keyword evidence="1" id="KW-0732">Signal</keyword>
<keyword evidence="3" id="KW-1185">Reference proteome</keyword>
<proteinExistence type="predicted"/>
<dbReference type="Proteomes" id="UP000256486">
    <property type="component" value="Unassembled WGS sequence"/>
</dbReference>
<evidence type="ECO:0000256" key="1">
    <source>
        <dbReference type="SAM" id="SignalP"/>
    </source>
</evidence>
<evidence type="ECO:0000313" key="2">
    <source>
        <dbReference type="EMBL" id="RFA08958.1"/>
    </source>
</evidence>
<evidence type="ECO:0000313" key="3">
    <source>
        <dbReference type="Proteomes" id="UP000256486"/>
    </source>
</evidence>
<accession>A0A3E0VHK5</accession>
<feature type="chain" id="PRO_5017829154" evidence="1">
    <location>
        <begin position="25"/>
        <end position="204"/>
    </location>
</feature>
<name>A0A3E0VHK5_9MICO</name>
<comment type="caution">
    <text evidence="2">The sequence shown here is derived from an EMBL/GenBank/DDBJ whole genome shotgun (WGS) entry which is preliminary data.</text>
</comment>
<gene>
    <name evidence="2" type="ORF">B7R54_06760</name>
</gene>
<sequence>MLAGVSVVVLCATALLGAVRSAPADVPAPAAAESPFLPATTAVGAVTGAPWDRPSDPTERAAAAGLRMLGTEGTALHLHAHLTITIDGQDEVVPAEIGIDNPSGSVSPLHTHDTTGIIHVESPVQADFTLGQFFTEWNVALDDTSIGAYPSSAGETFSVFVNQQPYSGNPAAIVFTNKMDIDIVVSPAGTAASPSQPFDWPEQY</sequence>
<protein>
    <submittedName>
        <fullName evidence="2">Uncharacterized protein</fullName>
    </submittedName>
</protein>
<dbReference type="EMBL" id="NBWZ01000001">
    <property type="protein sequence ID" value="RFA08958.1"/>
    <property type="molecule type" value="Genomic_DNA"/>
</dbReference>
<reference evidence="2 3" key="1">
    <citation type="submission" date="2017-04" db="EMBL/GenBank/DDBJ databases">
        <title>Comparative genome analysis of Subtercola boreus.</title>
        <authorList>
            <person name="Cho Y.-J."/>
            <person name="Cho A."/>
            <person name="Kim O.-S."/>
            <person name="Lee J.-I."/>
        </authorList>
    </citation>
    <scope>NUCLEOTIDE SEQUENCE [LARGE SCALE GENOMIC DNA]</scope>
    <source>
        <strain evidence="2 3">K300</strain>
    </source>
</reference>
<feature type="signal peptide" evidence="1">
    <location>
        <begin position="1"/>
        <end position="24"/>
    </location>
</feature>
<dbReference type="AlphaFoldDB" id="A0A3E0VHK5"/>
<organism evidence="2 3">
    <name type="scientific">Subtercola boreus</name>
    <dbReference type="NCBI Taxonomy" id="120213"/>
    <lineage>
        <taxon>Bacteria</taxon>
        <taxon>Bacillati</taxon>
        <taxon>Actinomycetota</taxon>
        <taxon>Actinomycetes</taxon>
        <taxon>Micrococcales</taxon>
        <taxon>Microbacteriaceae</taxon>
        <taxon>Subtercola</taxon>
    </lineage>
</organism>